<organism evidence="3 4">
    <name type="scientific">Podospora aff. communis PSN243</name>
    <dbReference type="NCBI Taxonomy" id="3040156"/>
    <lineage>
        <taxon>Eukaryota</taxon>
        <taxon>Fungi</taxon>
        <taxon>Dikarya</taxon>
        <taxon>Ascomycota</taxon>
        <taxon>Pezizomycotina</taxon>
        <taxon>Sordariomycetes</taxon>
        <taxon>Sordariomycetidae</taxon>
        <taxon>Sordariales</taxon>
        <taxon>Podosporaceae</taxon>
        <taxon>Podospora</taxon>
    </lineage>
</organism>
<dbReference type="InterPro" id="IPR011009">
    <property type="entry name" value="Kinase-like_dom_sf"/>
</dbReference>
<feature type="region of interest" description="Disordered" evidence="1">
    <location>
        <begin position="512"/>
        <end position="556"/>
    </location>
</feature>
<keyword evidence="4" id="KW-1185">Reference proteome</keyword>
<reference evidence="3" key="1">
    <citation type="journal article" date="2023" name="Mol. Phylogenet. Evol.">
        <title>Genome-scale phylogeny and comparative genomics of the fungal order Sordariales.</title>
        <authorList>
            <person name="Hensen N."/>
            <person name="Bonometti L."/>
            <person name="Westerberg I."/>
            <person name="Brannstrom I.O."/>
            <person name="Guillou S."/>
            <person name="Cros-Aarteil S."/>
            <person name="Calhoun S."/>
            <person name="Haridas S."/>
            <person name="Kuo A."/>
            <person name="Mondo S."/>
            <person name="Pangilinan J."/>
            <person name="Riley R."/>
            <person name="LaButti K."/>
            <person name="Andreopoulos B."/>
            <person name="Lipzen A."/>
            <person name="Chen C."/>
            <person name="Yan M."/>
            <person name="Daum C."/>
            <person name="Ng V."/>
            <person name="Clum A."/>
            <person name="Steindorff A."/>
            <person name="Ohm R.A."/>
            <person name="Martin F."/>
            <person name="Silar P."/>
            <person name="Natvig D.O."/>
            <person name="Lalanne C."/>
            <person name="Gautier V."/>
            <person name="Ament-Velasquez S.L."/>
            <person name="Kruys A."/>
            <person name="Hutchinson M.I."/>
            <person name="Powell A.J."/>
            <person name="Barry K."/>
            <person name="Miller A.N."/>
            <person name="Grigoriev I.V."/>
            <person name="Debuchy R."/>
            <person name="Gladieux P."/>
            <person name="Hiltunen Thoren M."/>
            <person name="Johannesson H."/>
        </authorList>
    </citation>
    <scope>NUCLEOTIDE SEQUENCE</scope>
    <source>
        <strain evidence="3">PSN243</strain>
    </source>
</reference>
<evidence type="ECO:0000259" key="2">
    <source>
        <dbReference type="PROSITE" id="PS50011"/>
    </source>
</evidence>
<dbReference type="PROSITE" id="PS50011">
    <property type="entry name" value="PROTEIN_KINASE_DOM"/>
    <property type="match status" value="1"/>
</dbReference>
<dbReference type="CDD" id="cd00180">
    <property type="entry name" value="PKc"/>
    <property type="match status" value="1"/>
</dbReference>
<dbReference type="GO" id="GO:0005524">
    <property type="term" value="F:ATP binding"/>
    <property type="evidence" value="ECO:0007669"/>
    <property type="project" value="InterPro"/>
</dbReference>
<feature type="compositionally biased region" description="Low complexity" evidence="1">
    <location>
        <begin position="512"/>
        <end position="527"/>
    </location>
</feature>
<dbReference type="PROSITE" id="PS00108">
    <property type="entry name" value="PROTEIN_KINASE_ST"/>
    <property type="match status" value="1"/>
</dbReference>
<dbReference type="Pfam" id="PF00069">
    <property type="entry name" value="Pkinase"/>
    <property type="match status" value="1"/>
</dbReference>
<protein>
    <submittedName>
        <fullName evidence="3">Kinase-like domain-containing protein</fullName>
    </submittedName>
</protein>
<evidence type="ECO:0000313" key="3">
    <source>
        <dbReference type="EMBL" id="KAK4446278.1"/>
    </source>
</evidence>
<keyword evidence="3" id="KW-0808">Transferase</keyword>
<dbReference type="Proteomes" id="UP001321760">
    <property type="component" value="Unassembled WGS sequence"/>
</dbReference>
<dbReference type="PANTHER" id="PTHR24359">
    <property type="entry name" value="SERINE/THREONINE-PROTEIN KINASE SBK1"/>
    <property type="match status" value="1"/>
</dbReference>
<proteinExistence type="predicted"/>
<dbReference type="InterPro" id="IPR000719">
    <property type="entry name" value="Prot_kinase_dom"/>
</dbReference>
<feature type="domain" description="Protein kinase" evidence="2">
    <location>
        <begin position="204"/>
        <end position="520"/>
    </location>
</feature>
<reference evidence="3" key="2">
    <citation type="submission" date="2023-05" db="EMBL/GenBank/DDBJ databases">
        <authorList>
            <consortium name="Lawrence Berkeley National Laboratory"/>
            <person name="Steindorff A."/>
            <person name="Hensen N."/>
            <person name="Bonometti L."/>
            <person name="Westerberg I."/>
            <person name="Brannstrom I.O."/>
            <person name="Guillou S."/>
            <person name="Cros-Aarteil S."/>
            <person name="Calhoun S."/>
            <person name="Haridas S."/>
            <person name="Kuo A."/>
            <person name="Mondo S."/>
            <person name="Pangilinan J."/>
            <person name="Riley R."/>
            <person name="Labutti K."/>
            <person name="Andreopoulos B."/>
            <person name="Lipzen A."/>
            <person name="Chen C."/>
            <person name="Yanf M."/>
            <person name="Daum C."/>
            <person name="Ng V."/>
            <person name="Clum A."/>
            <person name="Ohm R."/>
            <person name="Martin F."/>
            <person name="Silar P."/>
            <person name="Natvig D."/>
            <person name="Lalanne C."/>
            <person name="Gautier V."/>
            <person name="Ament-Velasquez S.L."/>
            <person name="Kruys A."/>
            <person name="Hutchinson M.I."/>
            <person name="Powell A.J."/>
            <person name="Barry K."/>
            <person name="Miller A.N."/>
            <person name="Grigoriev I.V."/>
            <person name="Debuchy R."/>
            <person name="Gladieux P."/>
            <person name="Thoren M.H."/>
            <person name="Johannesson H."/>
        </authorList>
    </citation>
    <scope>NUCLEOTIDE SEQUENCE</scope>
    <source>
        <strain evidence="3">PSN243</strain>
    </source>
</reference>
<dbReference type="SUPFAM" id="SSF56112">
    <property type="entry name" value="Protein kinase-like (PK-like)"/>
    <property type="match status" value="1"/>
</dbReference>
<accession>A0AAV9GFX5</accession>
<dbReference type="GO" id="GO:0004674">
    <property type="term" value="F:protein serine/threonine kinase activity"/>
    <property type="evidence" value="ECO:0007669"/>
    <property type="project" value="TreeGrafter"/>
</dbReference>
<comment type="caution">
    <text evidence="3">The sequence shown here is derived from an EMBL/GenBank/DDBJ whole genome shotgun (WGS) entry which is preliminary data.</text>
</comment>
<keyword evidence="3" id="KW-0418">Kinase</keyword>
<dbReference type="InterPro" id="IPR008271">
    <property type="entry name" value="Ser/Thr_kinase_AS"/>
</dbReference>
<sequence>MEDMDHLQGLQGSIEGNTGETFRFVPDPKLLELVTTTSITGILRESAPYLQCPRSMTETEYLGSLTSFIANNAVKIFAILVLVGKPWLIQEFQTLGVRDATLPVRAIHHKVGTDSRGRKVKIYQLESMRRQQAHTYDLSLAWKSPDVSAFCFHQWKFLSPIFDGNIFRHDYLEREVQMPYLVPGHAGFQPDGQPVKPSPSSYGEVRYKVIHAGHIRLSPRQFSTTDRNGNHRVAVKRLFSSNLTNANREAEILKLICDNMRSNHVIRAIAYFEKDDDQVQQGFIFPWATNGNLPNLWDERFKDDIKVSMADARFPGVLAWFFKQLAGLTLAVAEMHDRHNLRHGDIKPDNILCYHDQSQSDIVPIRLVLTDVGISKTHLKSTTERKNSLIRTTTTASTTRYAAPELNGRPDIDLLSTKYDVWSIGCVCVEFLFCLLYGLSEFTRFNQETDEGAEFYQTVSGTIIVRPAVDAWLRHTMVEVGRCFRDTALGVLIKLITEKLLVIDVESLQPVQQATPQTTTQAEQSTPRRPKSWWPRASNKRKAKGSGGNASPGRIIETAKPLRFRASAAEAGEVLGRIASGLEGGSIRSEWVGEAHVMRGPPSRRG</sequence>
<dbReference type="EMBL" id="MU865958">
    <property type="protein sequence ID" value="KAK4446278.1"/>
    <property type="molecule type" value="Genomic_DNA"/>
</dbReference>
<dbReference type="Gene3D" id="1.10.510.10">
    <property type="entry name" value="Transferase(Phosphotransferase) domain 1"/>
    <property type="match status" value="1"/>
</dbReference>
<evidence type="ECO:0000256" key="1">
    <source>
        <dbReference type="SAM" id="MobiDB-lite"/>
    </source>
</evidence>
<gene>
    <name evidence="3" type="ORF">QBC34DRAFT_356935</name>
</gene>
<dbReference type="PANTHER" id="PTHR24359:SF1">
    <property type="entry name" value="INHIBITOR OF NUCLEAR FACTOR KAPPA-B KINASE EPSILON SUBUNIT HOMOLOG 1-RELATED"/>
    <property type="match status" value="1"/>
</dbReference>
<evidence type="ECO:0000313" key="4">
    <source>
        <dbReference type="Proteomes" id="UP001321760"/>
    </source>
</evidence>
<dbReference type="SMART" id="SM00220">
    <property type="entry name" value="S_TKc"/>
    <property type="match status" value="1"/>
</dbReference>
<name>A0AAV9GFX5_9PEZI</name>
<dbReference type="AlphaFoldDB" id="A0AAV9GFX5"/>